<dbReference type="Proteomes" id="UP000005283">
    <property type="component" value="Unassembled WGS sequence"/>
</dbReference>
<accession>D1W2E6</accession>
<evidence type="ECO:0000313" key="2">
    <source>
        <dbReference type="Proteomes" id="UP000005283"/>
    </source>
</evidence>
<proteinExistence type="predicted"/>
<organism evidence="1 2">
    <name type="scientific">Hoylesella buccalis ATCC 35310</name>
    <dbReference type="NCBI Taxonomy" id="679190"/>
    <lineage>
        <taxon>Bacteria</taxon>
        <taxon>Pseudomonadati</taxon>
        <taxon>Bacteroidota</taxon>
        <taxon>Bacteroidia</taxon>
        <taxon>Bacteroidales</taxon>
        <taxon>Prevotellaceae</taxon>
        <taxon>Hoylesella</taxon>
    </lineage>
</organism>
<keyword evidence="2" id="KW-1185">Reference proteome</keyword>
<dbReference type="AlphaFoldDB" id="D1W2E6"/>
<gene>
    <name evidence="1" type="ORF">HMPREF0650_0844</name>
</gene>
<protein>
    <submittedName>
        <fullName evidence="1">Uncharacterized protein</fullName>
    </submittedName>
</protein>
<reference evidence="1 2" key="1">
    <citation type="submission" date="2009-12" db="EMBL/GenBank/DDBJ databases">
        <title>Genome Sequence of Prevotella buccalis ATCC 35310.</title>
        <authorList>
            <person name="Durkin A.S."/>
            <person name="Madupu R."/>
            <person name="Torralba M."/>
            <person name="Methe B."/>
            <person name="Sutton G."/>
            <person name="Strausberg R.L."/>
            <person name="Nelson K.E."/>
        </authorList>
    </citation>
    <scope>NUCLEOTIDE SEQUENCE [LARGE SCALE GENOMIC DNA]</scope>
    <source>
        <strain evidence="1 2">ATCC 35310</strain>
    </source>
</reference>
<dbReference type="EMBL" id="ADEG01000002">
    <property type="protein sequence ID" value="EFA93276.1"/>
    <property type="molecule type" value="Genomic_DNA"/>
</dbReference>
<evidence type="ECO:0000313" key="1">
    <source>
        <dbReference type="EMBL" id="EFA93276.1"/>
    </source>
</evidence>
<sequence length="41" mass="4486">MLACLCLCAVIVSSNRKGDAQFDFDSAGTILYKKHPNTILK</sequence>
<comment type="caution">
    <text evidence="1">The sequence shown here is derived from an EMBL/GenBank/DDBJ whole genome shotgun (WGS) entry which is preliminary data.</text>
</comment>
<name>D1W2E6_9BACT</name>